<dbReference type="GO" id="GO:0009451">
    <property type="term" value="P:RNA modification"/>
    <property type="evidence" value="ECO:0007669"/>
    <property type="project" value="InterPro"/>
</dbReference>
<dbReference type="Pfam" id="PF14432">
    <property type="entry name" value="DYW_deaminase"/>
    <property type="match status" value="1"/>
</dbReference>
<feature type="repeat" description="PPR" evidence="2">
    <location>
        <begin position="122"/>
        <end position="156"/>
    </location>
</feature>
<keyword evidence="5" id="KW-1185">Reference proteome</keyword>
<evidence type="ECO:0000256" key="1">
    <source>
        <dbReference type="ARBA" id="ARBA00022737"/>
    </source>
</evidence>
<dbReference type="AlphaFoldDB" id="D8RTR2"/>
<gene>
    <name evidence="4" type="ORF">SELMODRAFT_101455</name>
</gene>
<dbReference type="HOGENOM" id="CLU_002706_37_8_1"/>
<dbReference type="PANTHER" id="PTHR47926:SF533">
    <property type="entry name" value="DYW DOMAIN-CONTAINING PROTEIN"/>
    <property type="match status" value="1"/>
</dbReference>
<sequence>MLVRLKCRIRALRWVSTSSARFFPLTEKEEQQIDRLERLDLRDAVQLLEDRSVSPSAEVLAWYLRRCGSEAAIAEGKRIHYHIVLCGFKSSRYLCNLLVEMYGKCGSLQAAKSVFHITPRRNVFSWTIMVAAFAHNGHYMDALNLLEIMDLEGISPNSITFIELLGAVAALSWLDRGRALHRRIACCGFLADIFVANCLINMYAKCRSLADACSVFESLTSRSVIAWTALVAAYALNGFFRDALKVFLLMTLDGVEPTEVTFVTVVDVCADIAVFGIGREVHGVIDARSEANVCVGNALINMYGKCASPDEARKVFDAMQRKDIITWNSMIAVYGQNGYGFQALEIYKRMQESRMTILGITHDDITFIGVLFACSHAGLVKDSCKLYSSMIGDYGFKPTSLQCGCLIDLLGRAGWLDEAEEFINSMPYHPDHTIWTILLGACITHADVERAARAADRIMALRPTDSGSYVALSNLYALAERWDDMARMRKLMDQRGVFKMAGKSSIEIGGVLHEFIAGDTSHPRKREIYEELRRIEGVIRERGYVPDIKAVLHNAAREAKEKMCCFHSERLAIAFGMISSPGGTELRIMKNLRVCPDCHSATKIISKFSGRKIIVRDANRFHEFRNGSCSCEDYW</sequence>
<reference evidence="4 5" key="1">
    <citation type="journal article" date="2011" name="Science">
        <title>The Selaginella genome identifies genetic changes associated with the evolution of vascular plants.</title>
        <authorList>
            <person name="Banks J.A."/>
            <person name="Nishiyama T."/>
            <person name="Hasebe M."/>
            <person name="Bowman J.L."/>
            <person name="Gribskov M."/>
            <person name="dePamphilis C."/>
            <person name="Albert V.A."/>
            <person name="Aono N."/>
            <person name="Aoyama T."/>
            <person name="Ambrose B.A."/>
            <person name="Ashton N.W."/>
            <person name="Axtell M.J."/>
            <person name="Barker E."/>
            <person name="Barker M.S."/>
            <person name="Bennetzen J.L."/>
            <person name="Bonawitz N.D."/>
            <person name="Chapple C."/>
            <person name="Cheng C."/>
            <person name="Correa L.G."/>
            <person name="Dacre M."/>
            <person name="DeBarry J."/>
            <person name="Dreyer I."/>
            <person name="Elias M."/>
            <person name="Engstrom E.M."/>
            <person name="Estelle M."/>
            <person name="Feng L."/>
            <person name="Finet C."/>
            <person name="Floyd S.K."/>
            <person name="Frommer W.B."/>
            <person name="Fujita T."/>
            <person name="Gramzow L."/>
            <person name="Gutensohn M."/>
            <person name="Harholt J."/>
            <person name="Hattori M."/>
            <person name="Heyl A."/>
            <person name="Hirai T."/>
            <person name="Hiwatashi Y."/>
            <person name="Ishikawa M."/>
            <person name="Iwata M."/>
            <person name="Karol K.G."/>
            <person name="Koehler B."/>
            <person name="Kolukisaoglu U."/>
            <person name="Kubo M."/>
            <person name="Kurata T."/>
            <person name="Lalonde S."/>
            <person name="Li K."/>
            <person name="Li Y."/>
            <person name="Litt A."/>
            <person name="Lyons E."/>
            <person name="Manning G."/>
            <person name="Maruyama T."/>
            <person name="Michael T.P."/>
            <person name="Mikami K."/>
            <person name="Miyazaki S."/>
            <person name="Morinaga S."/>
            <person name="Murata T."/>
            <person name="Mueller-Roeber B."/>
            <person name="Nelson D.R."/>
            <person name="Obara M."/>
            <person name="Oguri Y."/>
            <person name="Olmstead R.G."/>
            <person name="Onodera N."/>
            <person name="Petersen B.L."/>
            <person name="Pils B."/>
            <person name="Prigge M."/>
            <person name="Rensing S.A."/>
            <person name="Riano-Pachon D.M."/>
            <person name="Roberts A.W."/>
            <person name="Sato Y."/>
            <person name="Scheller H.V."/>
            <person name="Schulz B."/>
            <person name="Schulz C."/>
            <person name="Shakirov E.V."/>
            <person name="Shibagaki N."/>
            <person name="Shinohara N."/>
            <person name="Shippen D.E."/>
            <person name="Soerensen I."/>
            <person name="Sotooka R."/>
            <person name="Sugimoto N."/>
            <person name="Sugita M."/>
            <person name="Sumikawa N."/>
            <person name="Tanurdzic M."/>
            <person name="Theissen G."/>
            <person name="Ulvskov P."/>
            <person name="Wakazuki S."/>
            <person name="Weng J.K."/>
            <person name="Willats W.W."/>
            <person name="Wipf D."/>
            <person name="Wolf P.G."/>
            <person name="Yang L."/>
            <person name="Zimmer A.D."/>
            <person name="Zhu Q."/>
            <person name="Mitros T."/>
            <person name="Hellsten U."/>
            <person name="Loque D."/>
            <person name="Otillar R."/>
            <person name="Salamov A."/>
            <person name="Schmutz J."/>
            <person name="Shapiro H."/>
            <person name="Lindquist E."/>
            <person name="Lucas S."/>
            <person name="Rokhsar D."/>
            <person name="Grigoriev I.V."/>
        </authorList>
    </citation>
    <scope>NUCLEOTIDE SEQUENCE [LARGE SCALE GENOMIC DNA]</scope>
</reference>
<dbReference type="InterPro" id="IPR046960">
    <property type="entry name" value="PPR_At4g14850-like_plant"/>
</dbReference>
<keyword evidence="1" id="KW-0677">Repeat</keyword>
<dbReference type="KEGG" id="smo:SELMODRAFT_101455"/>
<dbReference type="eggNOG" id="KOG4197">
    <property type="taxonomic scope" value="Eukaryota"/>
</dbReference>
<accession>D8RTR2</accession>
<dbReference type="EMBL" id="GL377589">
    <property type="protein sequence ID" value="EFJ24723.1"/>
    <property type="molecule type" value="Genomic_DNA"/>
</dbReference>
<name>D8RTR2_SELML</name>
<dbReference type="Pfam" id="PF13041">
    <property type="entry name" value="PPR_2"/>
    <property type="match status" value="1"/>
</dbReference>
<dbReference type="InParanoid" id="D8RTR2"/>
<dbReference type="NCBIfam" id="TIGR00756">
    <property type="entry name" value="PPR"/>
    <property type="match status" value="4"/>
</dbReference>
<dbReference type="Pfam" id="PF01535">
    <property type="entry name" value="PPR"/>
    <property type="match status" value="4"/>
</dbReference>
<evidence type="ECO:0000256" key="2">
    <source>
        <dbReference type="PROSITE-ProRule" id="PRU00708"/>
    </source>
</evidence>
<dbReference type="Pfam" id="PF20430">
    <property type="entry name" value="Eplus_motif"/>
    <property type="match status" value="1"/>
</dbReference>
<dbReference type="InterPro" id="IPR011990">
    <property type="entry name" value="TPR-like_helical_dom_sf"/>
</dbReference>
<dbReference type="PROSITE" id="PS51375">
    <property type="entry name" value="PPR"/>
    <property type="match status" value="4"/>
</dbReference>
<dbReference type="Proteomes" id="UP000001514">
    <property type="component" value="Unassembled WGS sequence"/>
</dbReference>
<dbReference type="Pfam" id="PF13812">
    <property type="entry name" value="PPR_3"/>
    <property type="match status" value="1"/>
</dbReference>
<evidence type="ECO:0000313" key="4">
    <source>
        <dbReference type="EMBL" id="EFJ24723.1"/>
    </source>
</evidence>
<evidence type="ECO:0000259" key="3">
    <source>
        <dbReference type="Pfam" id="PF14432"/>
    </source>
</evidence>
<evidence type="ECO:0000313" key="5">
    <source>
        <dbReference type="Proteomes" id="UP000001514"/>
    </source>
</evidence>
<proteinExistence type="predicted"/>
<dbReference type="InterPro" id="IPR032867">
    <property type="entry name" value="DYW_dom"/>
</dbReference>
<feature type="domain" description="DYW" evidence="3">
    <location>
        <begin position="543"/>
        <end position="635"/>
    </location>
</feature>
<dbReference type="PANTHER" id="PTHR47926">
    <property type="entry name" value="PENTATRICOPEPTIDE REPEAT-CONTAINING PROTEIN"/>
    <property type="match status" value="1"/>
</dbReference>
<dbReference type="InterPro" id="IPR046848">
    <property type="entry name" value="E_motif"/>
</dbReference>
<feature type="repeat" description="PPR" evidence="2">
    <location>
        <begin position="292"/>
        <end position="322"/>
    </location>
</feature>
<dbReference type="FunFam" id="1.25.40.10:FF:001093">
    <property type="entry name" value="Pentatricopeptide repeat-containing protein At2g34400"/>
    <property type="match status" value="1"/>
</dbReference>
<protein>
    <recommendedName>
        <fullName evidence="3">DYW domain-containing protein</fullName>
    </recommendedName>
</protein>
<dbReference type="GO" id="GO:0008270">
    <property type="term" value="F:zinc ion binding"/>
    <property type="evidence" value="ECO:0007669"/>
    <property type="project" value="InterPro"/>
</dbReference>
<dbReference type="InterPro" id="IPR002885">
    <property type="entry name" value="PPR_rpt"/>
</dbReference>
<dbReference type="InterPro" id="IPR046849">
    <property type="entry name" value="E2_motif"/>
</dbReference>
<organism evidence="5">
    <name type="scientific">Selaginella moellendorffii</name>
    <name type="common">Spikemoss</name>
    <dbReference type="NCBI Taxonomy" id="88036"/>
    <lineage>
        <taxon>Eukaryota</taxon>
        <taxon>Viridiplantae</taxon>
        <taxon>Streptophyta</taxon>
        <taxon>Embryophyta</taxon>
        <taxon>Tracheophyta</taxon>
        <taxon>Lycopodiopsida</taxon>
        <taxon>Selaginellales</taxon>
        <taxon>Selaginellaceae</taxon>
        <taxon>Selaginella</taxon>
    </lineage>
</organism>
<dbReference type="Gramene" id="EFJ24723">
    <property type="protein sequence ID" value="EFJ24723"/>
    <property type="gene ID" value="SELMODRAFT_101455"/>
</dbReference>
<dbReference type="Pfam" id="PF20431">
    <property type="entry name" value="E_motif"/>
    <property type="match status" value="1"/>
</dbReference>
<dbReference type="FunFam" id="1.25.40.10:FF:000381">
    <property type="entry name" value="Pentatricopeptide repeat-containing protein"/>
    <property type="match status" value="2"/>
</dbReference>
<feature type="repeat" description="PPR" evidence="2">
    <location>
        <begin position="223"/>
        <end position="257"/>
    </location>
</feature>
<feature type="repeat" description="PPR" evidence="2">
    <location>
        <begin position="323"/>
        <end position="357"/>
    </location>
</feature>
<dbReference type="OMA" id="HANIIRH"/>
<dbReference type="Gene3D" id="1.25.40.10">
    <property type="entry name" value="Tetratricopeptide repeat domain"/>
    <property type="match status" value="4"/>
</dbReference>
<dbReference type="GO" id="GO:0003723">
    <property type="term" value="F:RNA binding"/>
    <property type="evidence" value="ECO:0007669"/>
    <property type="project" value="InterPro"/>
</dbReference>